<sequence length="202" mass="22134">MKPAPVALYLCLFGTVPCSNSFSSDMPPAAEVCAGCHGVYGQGLEKLGPRIAGLSATYISEQVRHFQVGERRNVSMHTLAMEIEGEPLAQVANYFAAQSVRPVTILRRGEKILFTDPAERLAYQGDWPRLLPACVSCHGPSGTGVGDIPRLAGQQADYLRNQLRDWQQGRRKGDRDGVMANIAGKLNDDEIRALSRYFAELE</sequence>
<dbReference type="SUPFAM" id="SSF46626">
    <property type="entry name" value="Cytochrome c"/>
    <property type="match status" value="2"/>
</dbReference>
<keyword evidence="2 4" id="KW-0479">Metal-binding</keyword>
<evidence type="ECO:0000256" key="4">
    <source>
        <dbReference type="PROSITE-ProRule" id="PRU00433"/>
    </source>
</evidence>
<dbReference type="InterPro" id="IPR050597">
    <property type="entry name" value="Cytochrome_c_Oxidase_Subunit"/>
</dbReference>
<evidence type="ECO:0000256" key="1">
    <source>
        <dbReference type="ARBA" id="ARBA00022617"/>
    </source>
</evidence>
<feature type="domain" description="Cytochrome c" evidence="5">
    <location>
        <begin position="104"/>
        <end position="202"/>
    </location>
</feature>
<dbReference type="EMBL" id="JBHSVR010000001">
    <property type="protein sequence ID" value="MFC6632856.1"/>
    <property type="molecule type" value="Genomic_DNA"/>
</dbReference>
<dbReference type="PROSITE" id="PS51007">
    <property type="entry name" value="CYTC"/>
    <property type="match status" value="2"/>
</dbReference>
<evidence type="ECO:0000313" key="7">
    <source>
        <dbReference type="Proteomes" id="UP001596425"/>
    </source>
</evidence>
<dbReference type="Pfam" id="PF00034">
    <property type="entry name" value="Cytochrom_C"/>
    <property type="match status" value="1"/>
</dbReference>
<keyword evidence="3 4" id="KW-0408">Iron</keyword>
<dbReference type="PANTHER" id="PTHR33751:SF11">
    <property type="entry name" value="BLL4483 PROTEIN"/>
    <property type="match status" value="1"/>
</dbReference>
<dbReference type="InterPro" id="IPR009056">
    <property type="entry name" value="Cyt_c-like_dom"/>
</dbReference>
<dbReference type="InterPro" id="IPR024167">
    <property type="entry name" value="Cytochrome_c4-like"/>
</dbReference>
<dbReference type="InterPro" id="IPR036909">
    <property type="entry name" value="Cyt_c-like_dom_sf"/>
</dbReference>
<evidence type="ECO:0000256" key="3">
    <source>
        <dbReference type="ARBA" id="ARBA00023004"/>
    </source>
</evidence>
<dbReference type="Gene3D" id="1.10.760.10">
    <property type="entry name" value="Cytochrome c-like domain"/>
    <property type="match status" value="2"/>
</dbReference>
<keyword evidence="1 4" id="KW-0349">Heme</keyword>
<evidence type="ECO:0000256" key="2">
    <source>
        <dbReference type="ARBA" id="ARBA00022723"/>
    </source>
</evidence>
<dbReference type="Proteomes" id="UP001596425">
    <property type="component" value="Unassembled WGS sequence"/>
</dbReference>
<gene>
    <name evidence="6" type="ORF">ACFQBM_06185</name>
</gene>
<evidence type="ECO:0000313" key="6">
    <source>
        <dbReference type="EMBL" id="MFC6632856.1"/>
    </source>
</evidence>
<protein>
    <submittedName>
        <fullName evidence="6">C-type cytochrome</fullName>
    </submittedName>
</protein>
<accession>A0ABW1YJE3</accession>
<dbReference type="PIRSF" id="PIRSF000005">
    <property type="entry name" value="Cytochrome_c4"/>
    <property type="match status" value="1"/>
</dbReference>
<evidence type="ECO:0000259" key="5">
    <source>
        <dbReference type="PROSITE" id="PS51007"/>
    </source>
</evidence>
<dbReference type="RefSeq" id="WP_193191812.1">
    <property type="nucleotide sequence ID" value="NZ_JACZFR010000023.1"/>
</dbReference>
<reference evidence="7" key="1">
    <citation type="journal article" date="2019" name="Int. J. Syst. Evol. Microbiol.">
        <title>The Global Catalogue of Microorganisms (GCM) 10K type strain sequencing project: providing services to taxonomists for standard genome sequencing and annotation.</title>
        <authorList>
            <consortium name="The Broad Institute Genomics Platform"/>
            <consortium name="The Broad Institute Genome Sequencing Center for Infectious Disease"/>
            <person name="Wu L."/>
            <person name="Ma J."/>
        </authorList>
    </citation>
    <scope>NUCLEOTIDE SEQUENCE [LARGE SCALE GENOMIC DNA]</scope>
    <source>
        <strain evidence="7">CGMCC 1.13718</strain>
    </source>
</reference>
<dbReference type="PANTHER" id="PTHR33751">
    <property type="entry name" value="CBB3-TYPE CYTOCHROME C OXIDASE SUBUNIT FIXP"/>
    <property type="match status" value="1"/>
</dbReference>
<feature type="domain" description="Cytochrome c" evidence="5">
    <location>
        <begin position="4"/>
        <end position="99"/>
    </location>
</feature>
<proteinExistence type="predicted"/>
<name>A0ABW1YJE3_9GAMM</name>
<keyword evidence="7" id="KW-1185">Reference proteome</keyword>
<comment type="caution">
    <text evidence="6">The sequence shown here is derived from an EMBL/GenBank/DDBJ whole genome shotgun (WGS) entry which is preliminary data.</text>
</comment>
<organism evidence="6 7">
    <name type="scientific">Microbulbifer taiwanensis</name>
    <dbReference type="NCBI Taxonomy" id="986746"/>
    <lineage>
        <taxon>Bacteria</taxon>
        <taxon>Pseudomonadati</taxon>
        <taxon>Pseudomonadota</taxon>
        <taxon>Gammaproteobacteria</taxon>
        <taxon>Cellvibrionales</taxon>
        <taxon>Microbulbiferaceae</taxon>
        <taxon>Microbulbifer</taxon>
    </lineage>
</organism>